<reference evidence="3" key="1">
    <citation type="submission" date="2021-01" db="EMBL/GenBank/DDBJ databases">
        <authorList>
            <person name="Corre E."/>
            <person name="Pelletier E."/>
            <person name="Niang G."/>
            <person name="Scheremetjew M."/>
            <person name="Finn R."/>
            <person name="Kale V."/>
            <person name="Holt S."/>
            <person name="Cochrane G."/>
            <person name="Meng A."/>
            <person name="Brown T."/>
            <person name="Cohen L."/>
        </authorList>
    </citation>
    <scope>NUCLEOTIDE SEQUENCE</scope>
    <source>
        <strain evidence="3">308</strain>
    </source>
</reference>
<organism evidence="3">
    <name type="scientific">Corethron hystrix</name>
    <dbReference type="NCBI Taxonomy" id="216773"/>
    <lineage>
        <taxon>Eukaryota</taxon>
        <taxon>Sar</taxon>
        <taxon>Stramenopiles</taxon>
        <taxon>Ochrophyta</taxon>
        <taxon>Bacillariophyta</taxon>
        <taxon>Coscinodiscophyceae</taxon>
        <taxon>Corethrophycidae</taxon>
        <taxon>Corethrales</taxon>
        <taxon>Corethraceae</taxon>
        <taxon>Corethron</taxon>
    </lineage>
</organism>
<feature type="chain" id="PRO_5030759260" description="Oxidoreductase FAD/NAD(P)-binding domain-containing protein" evidence="1">
    <location>
        <begin position="28"/>
        <end position="301"/>
    </location>
</feature>
<evidence type="ECO:0000256" key="1">
    <source>
        <dbReference type="SAM" id="SignalP"/>
    </source>
</evidence>
<dbReference type="PANTHER" id="PTHR47215">
    <property type="match status" value="1"/>
</dbReference>
<feature type="signal peptide" evidence="1">
    <location>
        <begin position="1"/>
        <end position="27"/>
    </location>
</feature>
<dbReference type="Pfam" id="PF00175">
    <property type="entry name" value="NAD_binding_1"/>
    <property type="match status" value="1"/>
</dbReference>
<evidence type="ECO:0000313" key="3">
    <source>
        <dbReference type="EMBL" id="CAD8900703.1"/>
    </source>
</evidence>
<dbReference type="InterPro" id="IPR017938">
    <property type="entry name" value="Riboflavin_synthase-like_b-brl"/>
</dbReference>
<dbReference type="GO" id="GO:0016491">
    <property type="term" value="F:oxidoreductase activity"/>
    <property type="evidence" value="ECO:0007669"/>
    <property type="project" value="InterPro"/>
</dbReference>
<dbReference type="Gene3D" id="3.40.50.80">
    <property type="entry name" value="Nucleotide-binding domain of ferredoxin-NADP reductase (FNR) module"/>
    <property type="match status" value="1"/>
</dbReference>
<dbReference type="SUPFAM" id="SSF63380">
    <property type="entry name" value="Riboflavin synthase domain-like"/>
    <property type="match status" value="1"/>
</dbReference>
<dbReference type="AlphaFoldDB" id="A0A7S1BYK0"/>
<sequence>MFTASYAPPRAVLLFSLGSLLLPFATPFQRSVAFAPSSLSHRRPTAVFGWGPEPVWSSAEVLSVSPAPFHSECVCLTVAAPEAATEEETFQVPGQYVQVRAAGDEECKPSFFALANSPAAAQEGGCFEFLIKKNEGNAYCTSDVKEGDKIDVSQVLGNGFPIADHFDGLKYDFPTQNILLFAAGTGIAPIRSAIESGSLKLDTGRQARLYYGCRSPQEMAYAERFSIWEKEYGVQVVPVVSGDSAEWPGRTGYVQNALEEDGVAVARNTGVLLCGMKGMAEGVKDIVTKAGVFEGRVLTNF</sequence>
<dbReference type="SUPFAM" id="SSF52343">
    <property type="entry name" value="Ferredoxin reductase-like, C-terminal NADP-linked domain"/>
    <property type="match status" value="1"/>
</dbReference>
<dbReference type="CDD" id="cd00322">
    <property type="entry name" value="FNR_like"/>
    <property type="match status" value="1"/>
</dbReference>
<dbReference type="InterPro" id="IPR001433">
    <property type="entry name" value="OxRdtase_FAD/NAD-bd"/>
</dbReference>
<feature type="domain" description="Oxidoreductase FAD/NAD(P)-binding" evidence="2">
    <location>
        <begin position="181"/>
        <end position="284"/>
    </location>
</feature>
<dbReference type="Gene3D" id="2.40.30.10">
    <property type="entry name" value="Translation factors"/>
    <property type="match status" value="1"/>
</dbReference>
<protein>
    <recommendedName>
        <fullName evidence="2">Oxidoreductase FAD/NAD(P)-binding domain-containing protein</fullName>
    </recommendedName>
</protein>
<keyword evidence="1" id="KW-0732">Signal</keyword>
<accession>A0A7S1BYK0</accession>
<dbReference type="PANTHER" id="PTHR47215:SF1">
    <property type="entry name" value="F9L1.8 PROTEIN"/>
    <property type="match status" value="1"/>
</dbReference>
<evidence type="ECO:0000259" key="2">
    <source>
        <dbReference type="Pfam" id="PF00175"/>
    </source>
</evidence>
<name>A0A7S1BYK0_9STRA</name>
<gene>
    <name evidence="3" type="ORF">CHYS00102_LOCUS27920</name>
</gene>
<dbReference type="EMBL" id="HBFR01038281">
    <property type="protein sequence ID" value="CAD8900703.1"/>
    <property type="molecule type" value="Transcribed_RNA"/>
</dbReference>
<proteinExistence type="predicted"/>
<dbReference type="InterPro" id="IPR039261">
    <property type="entry name" value="FNR_nucleotide-bd"/>
</dbReference>